<dbReference type="EMBL" id="OU015567">
    <property type="protein sequence ID" value="CAG5110446.1"/>
    <property type="molecule type" value="Genomic_DNA"/>
</dbReference>
<feature type="transmembrane region" description="Helical" evidence="1">
    <location>
        <begin position="220"/>
        <end position="237"/>
    </location>
</feature>
<sequence length="329" mass="37410">MPAVPIPKNVDGFNMMKTSIVMKLCCHKENKIEANDVPVGKRPPMKDHWPHIKSAIFLIYAVYYSIVTFRINSIRGWMTSWIQFAYRSLDCSEFDHIEKCEEKIEETILLLIDINGYAYFSLAVIPFLPAFLIKFFTNRYPSDYPFAEMRTKLNALLIQMTFCIIVAVVCSIMMTFPASAPDSIGLAISLISLSVFIVPLHYATPWLLLFSYFPPPMSQFLYAVLTIPSIFISFLNDPLYKIILGGATEAKDYDFTAVSYGMAAASGICILSVVYMFFDIRKMVSKKESDWASSGSPKIEKRISLQEEGDDNLAFDSTEKNYELENTDF</sequence>
<accession>A0ABN7T7Q3</accession>
<evidence type="ECO:0000256" key="1">
    <source>
        <dbReference type="SAM" id="Phobius"/>
    </source>
</evidence>
<name>A0ABN7T7Q3_OIKDI</name>
<feature type="transmembrane region" description="Helical" evidence="1">
    <location>
        <begin position="117"/>
        <end position="136"/>
    </location>
</feature>
<keyword evidence="1" id="KW-0812">Transmembrane</keyword>
<reference evidence="2 3" key="1">
    <citation type="submission" date="2021-04" db="EMBL/GenBank/DDBJ databases">
        <authorList>
            <person name="Bliznina A."/>
        </authorList>
    </citation>
    <scope>NUCLEOTIDE SEQUENCE [LARGE SCALE GENOMIC DNA]</scope>
</reference>
<evidence type="ECO:0000313" key="2">
    <source>
        <dbReference type="EMBL" id="CAG5110446.1"/>
    </source>
</evidence>
<gene>
    <name evidence="2" type="ORF">OKIOD_LOCUS13612</name>
</gene>
<feature type="transmembrane region" description="Helical" evidence="1">
    <location>
        <begin position="51"/>
        <end position="71"/>
    </location>
</feature>
<organism evidence="2 3">
    <name type="scientific">Oikopleura dioica</name>
    <name type="common">Tunicate</name>
    <dbReference type="NCBI Taxonomy" id="34765"/>
    <lineage>
        <taxon>Eukaryota</taxon>
        <taxon>Metazoa</taxon>
        <taxon>Chordata</taxon>
        <taxon>Tunicata</taxon>
        <taxon>Appendicularia</taxon>
        <taxon>Copelata</taxon>
        <taxon>Oikopleuridae</taxon>
        <taxon>Oikopleura</taxon>
    </lineage>
</organism>
<keyword evidence="3" id="KW-1185">Reference proteome</keyword>
<keyword evidence="1" id="KW-1133">Transmembrane helix</keyword>
<proteinExistence type="predicted"/>
<evidence type="ECO:0000313" key="3">
    <source>
        <dbReference type="Proteomes" id="UP001158576"/>
    </source>
</evidence>
<feature type="transmembrane region" description="Helical" evidence="1">
    <location>
        <begin position="257"/>
        <end position="278"/>
    </location>
</feature>
<protein>
    <submittedName>
        <fullName evidence="2">Oidioi.mRNA.OKI2018_I69.chr2.g4847.t1.cds</fullName>
    </submittedName>
</protein>
<feature type="transmembrane region" description="Helical" evidence="1">
    <location>
        <begin position="184"/>
        <end position="208"/>
    </location>
</feature>
<keyword evidence="1" id="KW-0472">Membrane</keyword>
<feature type="transmembrane region" description="Helical" evidence="1">
    <location>
        <begin position="156"/>
        <end position="178"/>
    </location>
</feature>
<dbReference type="InterPro" id="IPR036259">
    <property type="entry name" value="MFS_trans_sf"/>
</dbReference>
<dbReference type="SUPFAM" id="SSF103473">
    <property type="entry name" value="MFS general substrate transporter"/>
    <property type="match status" value="1"/>
</dbReference>
<dbReference type="Proteomes" id="UP001158576">
    <property type="component" value="Chromosome 2"/>
</dbReference>